<organism evidence="7 8">
    <name type="scientific">Pneumocystis jirovecii (strain RU7)</name>
    <name type="common">Human pneumocystis pneumonia agent</name>
    <dbReference type="NCBI Taxonomy" id="1408657"/>
    <lineage>
        <taxon>Eukaryota</taxon>
        <taxon>Fungi</taxon>
        <taxon>Dikarya</taxon>
        <taxon>Ascomycota</taxon>
        <taxon>Taphrinomycotina</taxon>
        <taxon>Pneumocystomycetes</taxon>
        <taxon>Pneumocystaceae</taxon>
        <taxon>Pneumocystis</taxon>
    </lineage>
</organism>
<dbReference type="InterPro" id="IPR018607">
    <property type="entry name" value="Ctf8"/>
</dbReference>
<dbReference type="OrthoDB" id="121932at2759"/>
<reference evidence="8" key="1">
    <citation type="journal article" date="2016" name="Nat. Commun.">
        <title>Genome analysis of three Pneumocystis species reveals adaptation mechanisms to life exclusively in mammalian hosts.</title>
        <authorList>
            <person name="Ma L."/>
            <person name="Chen Z."/>
            <person name="Huang D.W."/>
            <person name="Kutty G."/>
            <person name="Ishihara M."/>
            <person name="Wang H."/>
            <person name="Abouelleil A."/>
            <person name="Bishop L."/>
            <person name="Davey E."/>
            <person name="Deng R."/>
            <person name="Deng X."/>
            <person name="Fan L."/>
            <person name="Fantoni G."/>
            <person name="Fitzgerald M."/>
            <person name="Gogineni E."/>
            <person name="Goldberg J.M."/>
            <person name="Handley G."/>
            <person name="Hu X."/>
            <person name="Huber C."/>
            <person name="Jiao X."/>
            <person name="Jones K."/>
            <person name="Levin J.Z."/>
            <person name="Liu Y."/>
            <person name="Macdonald P."/>
            <person name="Melnikov A."/>
            <person name="Raley C."/>
            <person name="Sassi M."/>
            <person name="Sherman B.T."/>
            <person name="Song X."/>
            <person name="Sykes S."/>
            <person name="Tran B."/>
            <person name="Walsh L."/>
            <person name="Xia Y."/>
            <person name="Yang J."/>
            <person name="Young S."/>
            <person name="Zeng Q."/>
            <person name="Zheng X."/>
            <person name="Stephens R."/>
            <person name="Nusbaum C."/>
            <person name="Birren B.W."/>
            <person name="Azadi P."/>
            <person name="Lempicki R.A."/>
            <person name="Cuomo C.A."/>
            <person name="Kovacs J.A."/>
        </authorList>
    </citation>
    <scope>NUCLEOTIDE SEQUENCE [LARGE SCALE GENOMIC DNA]</scope>
    <source>
        <strain evidence="8">RU7</strain>
    </source>
</reference>
<evidence type="ECO:0008006" key="9">
    <source>
        <dbReference type="Google" id="ProtNLM"/>
    </source>
</evidence>
<dbReference type="STRING" id="1408657.A0A0W4ZNJ8"/>
<keyword evidence="8" id="KW-1185">Reference proteome</keyword>
<dbReference type="GO" id="GO:0031390">
    <property type="term" value="C:Ctf18 RFC-like complex"/>
    <property type="evidence" value="ECO:0007669"/>
    <property type="project" value="InterPro"/>
</dbReference>
<evidence type="ECO:0000256" key="3">
    <source>
        <dbReference type="ARBA" id="ARBA00023125"/>
    </source>
</evidence>
<comment type="subcellular location">
    <subcellularLocation>
        <location evidence="1">Nucleus</location>
    </subcellularLocation>
</comment>
<evidence type="ECO:0000313" key="8">
    <source>
        <dbReference type="Proteomes" id="UP000053447"/>
    </source>
</evidence>
<dbReference type="EMBL" id="LFWA01000008">
    <property type="protein sequence ID" value="KTW29948.1"/>
    <property type="molecule type" value="Genomic_DNA"/>
</dbReference>
<dbReference type="GO" id="GO:0007064">
    <property type="term" value="P:mitotic sister chromatid cohesion"/>
    <property type="evidence" value="ECO:0007669"/>
    <property type="project" value="InterPro"/>
</dbReference>
<name>A0A0W4ZNJ8_PNEJ7</name>
<comment type="similarity">
    <text evidence="6">Belongs to the CTF8 family.</text>
</comment>
<evidence type="ECO:0000256" key="1">
    <source>
        <dbReference type="ARBA" id="ARBA00004123"/>
    </source>
</evidence>
<gene>
    <name evidence="7" type="ORF">T551_01892</name>
</gene>
<dbReference type="GO" id="GO:0006260">
    <property type="term" value="P:DNA replication"/>
    <property type="evidence" value="ECO:0007669"/>
    <property type="project" value="UniProtKB-KW"/>
</dbReference>
<dbReference type="PANTHER" id="PTHR28605">
    <property type="entry name" value="CTF8, CHROMOSOME TRANSMISSION FIDELITY FACTOR 8 HOMOLOG (S. CEREVISIAE)"/>
    <property type="match status" value="1"/>
</dbReference>
<dbReference type="VEuPathDB" id="FungiDB:T551_01892"/>
<evidence type="ECO:0000256" key="2">
    <source>
        <dbReference type="ARBA" id="ARBA00022705"/>
    </source>
</evidence>
<keyword evidence="5" id="KW-0131">Cell cycle</keyword>
<evidence type="ECO:0000256" key="6">
    <source>
        <dbReference type="ARBA" id="ARBA00038447"/>
    </source>
</evidence>
<evidence type="ECO:0000313" key="7">
    <source>
        <dbReference type="EMBL" id="KTW29948.1"/>
    </source>
</evidence>
<protein>
    <recommendedName>
        <fullName evidence="9">Chromosome transmission fidelity protein 8</fullName>
    </recommendedName>
</protein>
<keyword evidence="2" id="KW-0235">DNA replication</keyword>
<proteinExistence type="inferred from homology"/>
<comment type="caution">
    <text evidence="7">The sequence shown here is derived from an EMBL/GenBank/DDBJ whole genome shotgun (WGS) entry which is preliminary data.</text>
</comment>
<dbReference type="Proteomes" id="UP000053447">
    <property type="component" value="Unassembled WGS sequence"/>
</dbReference>
<dbReference type="GO" id="GO:0003677">
    <property type="term" value="F:DNA binding"/>
    <property type="evidence" value="ECO:0007669"/>
    <property type="project" value="UniProtKB-KW"/>
</dbReference>
<accession>A0A0W4ZNJ8</accession>
<dbReference type="Pfam" id="PF09696">
    <property type="entry name" value="Ctf8"/>
    <property type="match status" value="1"/>
</dbReference>
<dbReference type="GeneID" id="28940410"/>
<dbReference type="PANTHER" id="PTHR28605:SF1">
    <property type="entry name" value="CHROMOSOME TRANSMISSION FIDELITY FACTOR 8"/>
    <property type="match status" value="1"/>
</dbReference>
<evidence type="ECO:0000256" key="5">
    <source>
        <dbReference type="ARBA" id="ARBA00023306"/>
    </source>
</evidence>
<dbReference type="AlphaFoldDB" id="A0A0W4ZNJ8"/>
<keyword evidence="4" id="KW-0539">Nucleus</keyword>
<evidence type="ECO:0000256" key="4">
    <source>
        <dbReference type="ARBA" id="ARBA00023242"/>
    </source>
</evidence>
<sequence>MNKKKSYPMVLITPLKQNKNVKTTSVKSHIPMIINILGNHELILLEIQGTIEHDNNNDTNKHIGKMWYDSARERVYLTIGYHRLEGKIETLKRPFAILRRQNEKNIQSNDKESYQDEIIDVLEIIHKRVIFNLRPEPVT</sequence>
<dbReference type="RefSeq" id="XP_018229509.1">
    <property type="nucleotide sequence ID" value="XM_018374155.1"/>
</dbReference>
<keyword evidence="3" id="KW-0238">DNA-binding</keyword>